<dbReference type="InterPro" id="IPR036682">
    <property type="entry name" value="OS_D_A10/PebIII_sf"/>
</dbReference>
<evidence type="ECO:0000313" key="4">
    <source>
        <dbReference type="Proteomes" id="UP000007151"/>
    </source>
</evidence>
<dbReference type="Gene3D" id="1.10.2080.10">
    <property type="entry name" value="Insect odorant-binding protein A10/Ejaculatory bulb-specific protein 3"/>
    <property type="match status" value="1"/>
</dbReference>
<dbReference type="Proteomes" id="UP000007151">
    <property type="component" value="Unassembled WGS sequence"/>
</dbReference>
<name>A0A212FG07_DANPL</name>
<dbReference type="KEGG" id="dpl:KGM_208400"/>
<evidence type="ECO:0000256" key="2">
    <source>
        <dbReference type="SAM" id="SignalP"/>
    </source>
</evidence>
<feature type="compositionally biased region" description="Basic and acidic residues" evidence="1">
    <location>
        <begin position="140"/>
        <end position="158"/>
    </location>
</feature>
<sequence length="158" mass="18249">MKTLTPFSLFFMAKLCLGDNSYTTKYDGINLDEILASHRLLTGYINCLLDKGPCSPDGKELKNNLPEAIDNDCHKCTQRQKEGADKVMHFIIDNRPEDWDKLEEKYNSDGSYKLKYLTTKLSENSEDVSKNYDEDDEEVNESRDHTSDNDHDTEMENH</sequence>
<dbReference type="EMBL" id="AGBW02008742">
    <property type="protein sequence ID" value="OWR52660.1"/>
    <property type="molecule type" value="Genomic_DNA"/>
</dbReference>
<gene>
    <name evidence="3" type="ORF">KGM_208400</name>
</gene>
<reference evidence="3 4" key="1">
    <citation type="journal article" date="2011" name="Cell">
        <title>The monarch butterfly genome yields insights into long-distance migration.</title>
        <authorList>
            <person name="Zhan S."/>
            <person name="Merlin C."/>
            <person name="Boore J.L."/>
            <person name="Reppert S.M."/>
        </authorList>
    </citation>
    <scope>NUCLEOTIDE SEQUENCE [LARGE SCALE GENOMIC DNA]</scope>
    <source>
        <strain evidence="3">F-2</strain>
    </source>
</reference>
<dbReference type="FunCoup" id="A0A212FG07">
    <property type="interactions" value="2"/>
</dbReference>
<feature type="signal peptide" evidence="2">
    <location>
        <begin position="1"/>
        <end position="18"/>
    </location>
</feature>
<evidence type="ECO:0000313" key="3">
    <source>
        <dbReference type="EMBL" id="OWR52660.1"/>
    </source>
</evidence>
<proteinExistence type="predicted"/>
<dbReference type="Pfam" id="PF03392">
    <property type="entry name" value="OS-D"/>
    <property type="match status" value="1"/>
</dbReference>
<keyword evidence="4" id="KW-1185">Reference proteome</keyword>
<dbReference type="PANTHER" id="PTHR11257:SF12">
    <property type="entry name" value="EJACULATORY BULB-SPECIFIC PROTEIN 3-RELATED"/>
    <property type="match status" value="1"/>
</dbReference>
<dbReference type="OrthoDB" id="8183954at2759"/>
<accession>A0A212FG07</accession>
<protein>
    <submittedName>
        <fullName evidence="3">Chemosensory protein CSP1</fullName>
    </submittedName>
</protein>
<dbReference type="AlphaFoldDB" id="A0A212FG07"/>
<dbReference type="eggNOG" id="ENOG502S48A">
    <property type="taxonomic scope" value="Eukaryota"/>
</dbReference>
<dbReference type="SUPFAM" id="SSF100910">
    <property type="entry name" value="Chemosensory protein Csp2"/>
    <property type="match status" value="1"/>
</dbReference>
<feature type="chain" id="PRO_5043467122" evidence="2">
    <location>
        <begin position="19"/>
        <end position="158"/>
    </location>
</feature>
<evidence type="ECO:0000256" key="1">
    <source>
        <dbReference type="SAM" id="MobiDB-lite"/>
    </source>
</evidence>
<keyword evidence="2" id="KW-0732">Signal</keyword>
<dbReference type="PANTHER" id="PTHR11257">
    <property type="entry name" value="CHEMOSENSORY PROTEIN-RELATED"/>
    <property type="match status" value="1"/>
</dbReference>
<organism evidence="3 4">
    <name type="scientific">Danaus plexippus plexippus</name>
    <dbReference type="NCBI Taxonomy" id="278856"/>
    <lineage>
        <taxon>Eukaryota</taxon>
        <taxon>Metazoa</taxon>
        <taxon>Ecdysozoa</taxon>
        <taxon>Arthropoda</taxon>
        <taxon>Hexapoda</taxon>
        <taxon>Insecta</taxon>
        <taxon>Pterygota</taxon>
        <taxon>Neoptera</taxon>
        <taxon>Endopterygota</taxon>
        <taxon>Lepidoptera</taxon>
        <taxon>Glossata</taxon>
        <taxon>Ditrysia</taxon>
        <taxon>Papilionoidea</taxon>
        <taxon>Nymphalidae</taxon>
        <taxon>Danainae</taxon>
        <taxon>Danaini</taxon>
        <taxon>Danaina</taxon>
        <taxon>Danaus</taxon>
        <taxon>Danaus</taxon>
    </lineage>
</organism>
<dbReference type="InterPro" id="IPR005055">
    <property type="entry name" value="A10/PebIII"/>
</dbReference>
<feature type="region of interest" description="Disordered" evidence="1">
    <location>
        <begin position="123"/>
        <end position="158"/>
    </location>
</feature>
<comment type="caution">
    <text evidence="3">The sequence shown here is derived from an EMBL/GenBank/DDBJ whole genome shotgun (WGS) entry which is preliminary data.</text>
</comment>